<keyword evidence="1" id="KW-0812">Transmembrane</keyword>
<dbReference type="EMBL" id="RCCK01000012">
    <property type="protein sequence ID" value="RLJ75141.1"/>
    <property type="molecule type" value="Genomic_DNA"/>
</dbReference>
<reference evidence="4 6" key="1">
    <citation type="submission" date="2018-10" db="EMBL/GenBank/DDBJ databases">
        <title>Genomic Encyclopedia of Archaeal and Bacterial Type Strains, Phase II (KMG-II): from individual species to whole genera.</title>
        <authorList>
            <person name="Goeker M."/>
        </authorList>
    </citation>
    <scope>NUCLEOTIDE SEQUENCE [LARGE SCALE GENOMIC DNA]</scope>
    <source>
        <strain evidence="4 6">DSM 19624</strain>
    </source>
</reference>
<dbReference type="AlphaFoldDB" id="A0A497XYE1"/>
<sequence>MENTDPLQLIEKYRDNKCSPEEVEQLLAYFHKDSPEQEQIMELVLAELQQEPSAQELKSNNIQNTIDQAYLNIRKEIAYSGVSRPKRTRQLWARMVGAAMILIIAGVSYLYFLNADKKVNETQSIADVKPGHTAATLTLATGKKILLNDASVGAIASEKGIEVSKTKDGKVVYTIKGSNAGSNTNLNTLSTAKGETYQIVLLDGTKVWLNAATTLTYPANMRGSNERVVRVDGEAYFEVAKDKRHPFIVESATQRVKVLGTHFNINSYLDEEKTITTLAEGVVEVSTVKRSSEPDKKTLKPGQQSIAEGSKIEVQEADLQTTLAWKDGKLYFKDASIQEVLRQVSRWYNIEVEYRGTPTKELFSGGIKRTANLSSVLRILELSKVYSTLTKRNNITTLIIL</sequence>
<dbReference type="GO" id="GO:0016989">
    <property type="term" value="F:sigma factor antagonist activity"/>
    <property type="evidence" value="ECO:0007669"/>
    <property type="project" value="TreeGrafter"/>
</dbReference>
<comment type="caution">
    <text evidence="4">The sequence shown here is derived from an EMBL/GenBank/DDBJ whole genome shotgun (WGS) entry which is preliminary data.</text>
</comment>
<evidence type="ECO:0000259" key="2">
    <source>
        <dbReference type="Pfam" id="PF04773"/>
    </source>
</evidence>
<gene>
    <name evidence="4" type="ORF">BCL90_3490</name>
    <name evidence="5" type="ORF">E3V97_18930</name>
</gene>
<feature type="domain" description="Protein FecR C-terminal" evidence="3">
    <location>
        <begin position="329"/>
        <end position="395"/>
    </location>
</feature>
<evidence type="ECO:0000313" key="7">
    <source>
        <dbReference type="Proteomes" id="UP000297429"/>
    </source>
</evidence>
<dbReference type="Pfam" id="PF04773">
    <property type="entry name" value="FecR"/>
    <property type="match status" value="1"/>
</dbReference>
<dbReference type="EMBL" id="SOPX01000003">
    <property type="protein sequence ID" value="TFB30245.1"/>
    <property type="molecule type" value="Genomic_DNA"/>
</dbReference>
<protein>
    <submittedName>
        <fullName evidence="5">DUF4974 domain-containing protein</fullName>
    </submittedName>
    <submittedName>
        <fullName evidence="4">FecR family protein</fullName>
    </submittedName>
</protein>
<organism evidence="4 6">
    <name type="scientific">Pedobacter alluvionis</name>
    <dbReference type="NCBI Taxonomy" id="475253"/>
    <lineage>
        <taxon>Bacteria</taxon>
        <taxon>Pseudomonadati</taxon>
        <taxon>Bacteroidota</taxon>
        <taxon>Sphingobacteriia</taxon>
        <taxon>Sphingobacteriales</taxon>
        <taxon>Sphingobacteriaceae</taxon>
        <taxon>Pedobacter</taxon>
    </lineage>
</organism>
<feature type="transmembrane region" description="Helical" evidence="1">
    <location>
        <begin position="91"/>
        <end position="112"/>
    </location>
</feature>
<dbReference type="Gene3D" id="2.60.120.1440">
    <property type="match status" value="1"/>
</dbReference>
<dbReference type="Gene3D" id="3.55.50.30">
    <property type="match status" value="1"/>
</dbReference>
<dbReference type="Proteomes" id="UP000273898">
    <property type="component" value="Unassembled WGS sequence"/>
</dbReference>
<feature type="domain" description="FecR protein" evidence="2">
    <location>
        <begin position="188"/>
        <end position="284"/>
    </location>
</feature>
<dbReference type="Proteomes" id="UP000297429">
    <property type="component" value="Unassembled WGS sequence"/>
</dbReference>
<dbReference type="PANTHER" id="PTHR30273">
    <property type="entry name" value="PERIPLASMIC SIGNAL SENSOR AND SIGMA FACTOR ACTIVATOR FECR-RELATED"/>
    <property type="match status" value="1"/>
</dbReference>
<keyword evidence="1" id="KW-0472">Membrane</keyword>
<reference evidence="5 7" key="2">
    <citation type="submission" date="2019-03" db="EMBL/GenBank/DDBJ databases">
        <authorList>
            <person name="He R.-H."/>
        </authorList>
    </citation>
    <scope>NUCLEOTIDE SEQUENCE [LARGE SCALE GENOMIC DNA]</scope>
    <source>
        <strain evidence="5 7">DSM 19624</strain>
    </source>
</reference>
<evidence type="ECO:0000313" key="6">
    <source>
        <dbReference type="Proteomes" id="UP000273898"/>
    </source>
</evidence>
<dbReference type="Pfam" id="PF16344">
    <property type="entry name" value="FecR_C"/>
    <property type="match status" value="1"/>
</dbReference>
<dbReference type="InterPro" id="IPR012373">
    <property type="entry name" value="Ferrdict_sens_TM"/>
</dbReference>
<dbReference type="InterPro" id="IPR006860">
    <property type="entry name" value="FecR"/>
</dbReference>
<dbReference type="PANTHER" id="PTHR30273:SF2">
    <property type="entry name" value="PROTEIN FECR"/>
    <property type="match status" value="1"/>
</dbReference>
<keyword evidence="7" id="KW-1185">Reference proteome</keyword>
<dbReference type="OrthoDB" id="1099963at2"/>
<evidence type="ECO:0000313" key="4">
    <source>
        <dbReference type="EMBL" id="RLJ75141.1"/>
    </source>
</evidence>
<evidence type="ECO:0000259" key="3">
    <source>
        <dbReference type="Pfam" id="PF16344"/>
    </source>
</evidence>
<proteinExistence type="predicted"/>
<evidence type="ECO:0000256" key="1">
    <source>
        <dbReference type="SAM" id="Phobius"/>
    </source>
</evidence>
<accession>A0A497XYE1</accession>
<evidence type="ECO:0000313" key="5">
    <source>
        <dbReference type="EMBL" id="TFB30245.1"/>
    </source>
</evidence>
<name>A0A497XYE1_9SPHI</name>
<dbReference type="RefSeq" id="WP_121285111.1">
    <property type="nucleotide sequence ID" value="NZ_RCCK01000012.1"/>
</dbReference>
<keyword evidence="1" id="KW-1133">Transmembrane helix</keyword>
<dbReference type="InterPro" id="IPR032508">
    <property type="entry name" value="FecR_C"/>
</dbReference>